<evidence type="ECO:0000256" key="10">
    <source>
        <dbReference type="ARBA" id="ARBA00037868"/>
    </source>
</evidence>
<feature type="transmembrane region" description="Helical" evidence="12">
    <location>
        <begin position="287"/>
        <end position="306"/>
    </location>
</feature>
<evidence type="ECO:0000256" key="11">
    <source>
        <dbReference type="SAM" id="MobiDB-lite"/>
    </source>
</evidence>
<reference evidence="14 15" key="1">
    <citation type="journal article" date="2017" name="Mol. Plant">
        <title>The Genome of Medicinal Plant Macleaya cordata Provides New Insights into Benzylisoquinoline Alkaloids Metabolism.</title>
        <authorList>
            <person name="Liu X."/>
            <person name="Liu Y."/>
            <person name="Huang P."/>
            <person name="Ma Y."/>
            <person name="Qing Z."/>
            <person name="Tang Q."/>
            <person name="Cao H."/>
            <person name="Cheng P."/>
            <person name="Zheng Y."/>
            <person name="Yuan Z."/>
            <person name="Zhou Y."/>
            <person name="Liu J."/>
            <person name="Tang Z."/>
            <person name="Zhuo Y."/>
            <person name="Zhang Y."/>
            <person name="Yu L."/>
            <person name="Huang J."/>
            <person name="Yang P."/>
            <person name="Peng Q."/>
            <person name="Zhang J."/>
            <person name="Jiang W."/>
            <person name="Zhang Z."/>
            <person name="Lin K."/>
            <person name="Ro D.K."/>
            <person name="Chen X."/>
            <person name="Xiong X."/>
            <person name="Shang Y."/>
            <person name="Huang S."/>
            <person name="Zeng J."/>
        </authorList>
    </citation>
    <scope>NUCLEOTIDE SEQUENCE [LARGE SCALE GENOMIC DNA]</scope>
    <source>
        <strain evidence="15">cv. BLH2017</strain>
        <tissue evidence="14">Root</tissue>
    </source>
</reference>
<accession>A0A200R8G6</accession>
<proteinExistence type="inferred from homology"/>
<evidence type="ECO:0000313" key="15">
    <source>
        <dbReference type="Proteomes" id="UP000195402"/>
    </source>
</evidence>
<dbReference type="InterPro" id="IPR033254">
    <property type="entry name" value="Plant_FLA"/>
</dbReference>
<evidence type="ECO:0000256" key="7">
    <source>
        <dbReference type="ARBA" id="ARBA00023180"/>
    </source>
</evidence>
<protein>
    <submittedName>
        <fullName evidence="14">FAS1 domain</fullName>
    </submittedName>
</protein>
<comment type="caution">
    <text evidence="14">The sequence shown here is derived from an EMBL/GenBank/DDBJ whole genome shotgun (WGS) entry which is preliminary data.</text>
</comment>
<keyword evidence="12" id="KW-1133">Transmembrane helix</keyword>
<keyword evidence="12" id="KW-0812">Transmembrane</keyword>
<dbReference type="InParanoid" id="A0A200R8G6"/>
<dbReference type="PANTHER" id="PTHR32382:SF6">
    <property type="entry name" value="FASCICLIN-LIKE ARABINOGALACTAN PROTEIN 14"/>
    <property type="match status" value="1"/>
</dbReference>
<dbReference type="InterPro" id="IPR036378">
    <property type="entry name" value="FAS1_dom_sf"/>
</dbReference>
<keyword evidence="3" id="KW-1003">Cell membrane</keyword>
<comment type="similarity">
    <text evidence="2">Belongs to the fasciclin-like AGP family.</text>
</comment>
<keyword evidence="5" id="KW-0654">Proteoglycan</keyword>
<evidence type="ECO:0000256" key="12">
    <source>
        <dbReference type="SAM" id="Phobius"/>
    </source>
</evidence>
<dbReference type="OrthoDB" id="694090at2759"/>
<evidence type="ECO:0000256" key="8">
    <source>
        <dbReference type="ARBA" id="ARBA00023288"/>
    </source>
</evidence>
<feature type="compositionally biased region" description="Low complexity" evidence="11">
    <location>
        <begin position="190"/>
        <end position="202"/>
    </location>
</feature>
<comment type="subcellular location">
    <subcellularLocation>
        <location evidence="1">Cell membrane</location>
    </subcellularLocation>
    <subcellularLocation>
        <location evidence="10">Endomembrane system</location>
        <topology evidence="10">Lipid-anchor</topology>
    </subcellularLocation>
</comment>
<dbReference type="Proteomes" id="UP000195402">
    <property type="component" value="Unassembled WGS sequence"/>
</dbReference>
<dbReference type="STRING" id="56857.A0A200R8G6"/>
<evidence type="ECO:0000256" key="6">
    <source>
        <dbReference type="ARBA" id="ARBA00023136"/>
    </source>
</evidence>
<evidence type="ECO:0000256" key="2">
    <source>
        <dbReference type="ARBA" id="ARBA00007843"/>
    </source>
</evidence>
<evidence type="ECO:0000256" key="9">
    <source>
        <dbReference type="ARBA" id="ARBA00024686"/>
    </source>
</evidence>
<evidence type="ECO:0000256" key="1">
    <source>
        <dbReference type="ARBA" id="ARBA00004236"/>
    </source>
</evidence>
<sequence length="307" mass="31404">MNSQSATSSLLFVSLFLLISSSTAFNITKLLAFYDPEYSTFNGYLTETQLAADINKRQTITVLAVPNSAMSQLSGKSKDVIRDVISLHVVLDYFDLPKLQKLSKKTALLTTLFQSSGIADGQQGFLNVTELSSGQFAFGSAVKGSSLNANLVKSVAAQPYNISVLQVSSLIIPTGIGNSPPSPPPPPSAAPAHSPSVAPAPSKSKKAPTPSPSKAPVASPPKSAKAPAPSSDAPAADAPSPSSDADAPVSSPPSPGPAEGPIADAPAADNKDDTPAPAPKNSSGARLSFGMFVAVFMVVVSSWAAMI</sequence>
<evidence type="ECO:0000313" key="14">
    <source>
        <dbReference type="EMBL" id="OVA18995.1"/>
    </source>
</evidence>
<organism evidence="14 15">
    <name type="scientific">Macleaya cordata</name>
    <name type="common">Five-seeded plume-poppy</name>
    <name type="synonym">Bocconia cordata</name>
    <dbReference type="NCBI Taxonomy" id="56857"/>
    <lineage>
        <taxon>Eukaryota</taxon>
        <taxon>Viridiplantae</taxon>
        <taxon>Streptophyta</taxon>
        <taxon>Embryophyta</taxon>
        <taxon>Tracheophyta</taxon>
        <taxon>Spermatophyta</taxon>
        <taxon>Magnoliopsida</taxon>
        <taxon>Ranunculales</taxon>
        <taxon>Papaveraceae</taxon>
        <taxon>Papaveroideae</taxon>
        <taxon>Macleaya</taxon>
    </lineage>
</organism>
<dbReference type="OMA" id="CNDAMAS"/>
<comment type="function">
    <text evidence="9">May be a cell surface adhesion protein.</text>
</comment>
<keyword evidence="7" id="KW-0325">Glycoprotein</keyword>
<keyword evidence="4 13" id="KW-0732">Signal</keyword>
<dbReference type="FunCoup" id="A0A200R8G6">
    <property type="interactions" value="45"/>
</dbReference>
<dbReference type="PANTHER" id="PTHR32382">
    <property type="entry name" value="FASCICLIN-LIKE ARABINOGALACTAN PROTEIN"/>
    <property type="match status" value="1"/>
</dbReference>
<dbReference type="GO" id="GO:0005886">
    <property type="term" value="C:plasma membrane"/>
    <property type="evidence" value="ECO:0007669"/>
    <property type="project" value="UniProtKB-SubCell"/>
</dbReference>
<feature type="signal peptide" evidence="13">
    <location>
        <begin position="1"/>
        <end position="24"/>
    </location>
</feature>
<keyword evidence="15" id="KW-1185">Reference proteome</keyword>
<gene>
    <name evidence="14" type="ORF">BVC80_8709g2</name>
</gene>
<evidence type="ECO:0000256" key="5">
    <source>
        <dbReference type="ARBA" id="ARBA00022974"/>
    </source>
</evidence>
<keyword evidence="8" id="KW-0449">Lipoprotein</keyword>
<feature type="chain" id="PRO_5012442442" evidence="13">
    <location>
        <begin position="25"/>
        <end position="307"/>
    </location>
</feature>
<dbReference type="EMBL" id="MVGT01000322">
    <property type="protein sequence ID" value="OVA18995.1"/>
    <property type="molecule type" value="Genomic_DNA"/>
</dbReference>
<feature type="compositionally biased region" description="Low complexity" evidence="11">
    <location>
        <begin position="212"/>
        <end position="249"/>
    </location>
</feature>
<dbReference type="GO" id="GO:0012505">
    <property type="term" value="C:endomembrane system"/>
    <property type="evidence" value="ECO:0007669"/>
    <property type="project" value="UniProtKB-SubCell"/>
</dbReference>
<name>A0A200R8G6_MACCD</name>
<dbReference type="AlphaFoldDB" id="A0A200R8G6"/>
<evidence type="ECO:0000256" key="3">
    <source>
        <dbReference type="ARBA" id="ARBA00022475"/>
    </source>
</evidence>
<feature type="compositionally biased region" description="Pro residues" evidence="11">
    <location>
        <begin position="180"/>
        <end position="189"/>
    </location>
</feature>
<evidence type="ECO:0000256" key="4">
    <source>
        <dbReference type="ARBA" id="ARBA00022729"/>
    </source>
</evidence>
<feature type="region of interest" description="Disordered" evidence="11">
    <location>
        <begin position="176"/>
        <end position="285"/>
    </location>
</feature>
<dbReference type="FunFam" id="2.30.180.10:FF:000015">
    <property type="entry name" value="Fasciclin-like arabinogalactan protein 3"/>
    <property type="match status" value="1"/>
</dbReference>
<dbReference type="Gene3D" id="2.30.180.10">
    <property type="entry name" value="FAS1 domain"/>
    <property type="match status" value="1"/>
</dbReference>
<evidence type="ECO:0000256" key="13">
    <source>
        <dbReference type="SAM" id="SignalP"/>
    </source>
</evidence>
<dbReference type="SUPFAM" id="SSF82153">
    <property type="entry name" value="FAS1 domain"/>
    <property type="match status" value="1"/>
</dbReference>
<keyword evidence="6 12" id="KW-0472">Membrane</keyword>